<dbReference type="GO" id="GO:0005737">
    <property type="term" value="C:cytoplasm"/>
    <property type="evidence" value="ECO:0007669"/>
    <property type="project" value="TreeGrafter"/>
</dbReference>
<dbReference type="EMBL" id="JABCRI010000013">
    <property type="protein sequence ID" value="KAF8395634.1"/>
    <property type="molecule type" value="Genomic_DNA"/>
</dbReference>
<gene>
    <name evidence="3" type="ORF">HHK36_019584</name>
</gene>
<comment type="function">
    <text evidence="1">Specifically recognizes and binds N6-methyladenosine (m6A)-containing RNAs, and regulates mRNA stability. M6A is a modification present at internal sites of mRNAs and some non-coding RNAs and plays a role in mRNA stability and processing.</text>
</comment>
<dbReference type="GO" id="GO:0003729">
    <property type="term" value="F:mRNA binding"/>
    <property type="evidence" value="ECO:0007669"/>
    <property type="project" value="UniProtKB-UniRule"/>
</dbReference>
<dbReference type="InterPro" id="IPR007275">
    <property type="entry name" value="YTH_domain"/>
</dbReference>
<name>A0A834YTY9_TETSI</name>
<dbReference type="GO" id="GO:0061157">
    <property type="term" value="P:mRNA destabilization"/>
    <property type="evidence" value="ECO:0007669"/>
    <property type="project" value="TreeGrafter"/>
</dbReference>
<reference evidence="3 4" key="1">
    <citation type="submission" date="2020-04" db="EMBL/GenBank/DDBJ databases">
        <title>Plant Genome Project.</title>
        <authorList>
            <person name="Zhang R.-G."/>
        </authorList>
    </citation>
    <scope>NUCLEOTIDE SEQUENCE [LARGE SCALE GENOMIC DNA]</scope>
    <source>
        <strain evidence="3">YNK0</strain>
        <tissue evidence="3">Leaf</tissue>
    </source>
</reference>
<keyword evidence="4" id="KW-1185">Reference proteome</keyword>
<feature type="domain" description="YTH" evidence="2">
    <location>
        <begin position="163"/>
        <end position="198"/>
    </location>
</feature>
<evidence type="ECO:0000313" key="4">
    <source>
        <dbReference type="Proteomes" id="UP000655225"/>
    </source>
</evidence>
<evidence type="ECO:0000313" key="3">
    <source>
        <dbReference type="EMBL" id="KAF8395634.1"/>
    </source>
</evidence>
<accession>A0A834YTY9</accession>
<dbReference type="Proteomes" id="UP000655225">
    <property type="component" value="Unassembled WGS sequence"/>
</dbReference>
<protein>
    <recommendedName>
        <fullName evidence="1">YTH domain-containing family protein</fullName>
    </recommendedName>
</protein>
<comment type="caution">
    <text evidence="3">The sequence shown here is derived from an EMBL/GenBank/DDBJ whole genome shotgun (WGS) entry which is preliminary data.</text>
</comment>
<keyword evidence="1" id="KW-0694">RNA-binding</keyword>
<dbReference type="PANTHER" id="PTHR12357:SF99">
    <property type="entry name" value="YTH DOMAIN-CONTAINING PROTEIN ECT2-RELATED"/>
    <property type="match status" value="1"/>
</dbReference>
<dbReference type="InterPro" id="IPR045168">
    <property type="entry name" value="YTH_prot"/>
</dbReference>
<organism evidence="3 4">
    <name type="scientific">Tetracentron sinense</name>
    <name type="common">Spur-leaf</name>
    <dbReference type="NCBI Taxonomy" id="13715"/>
    <lineage>
        <taxon>Eukaryota</taxon>
        <taxon>Viridiplantae</taxon>
        <taxon>Streptophyta</taxon>
        <taxon>Embryophyta</taxon>
        <taxon>Tracheophyta</taxon>
        <taxon>Spermatophyta</taxon>
        <taxon>Magnoliopsida</taxon>
        <taxon>Trochodendrales</taxon>
        <taxon>Trochodendraceae</taxon>
        <taxon>Tetracentron</taxon>
    </lineage>
</organism>
<evidence type="ECO:0000256" key="1">
    <source>
        <dbReference type="RuleBase" id="RU369095"/>
    </source>
</evidence>
<dbReference type="PROSITE" id="PS50882">
    <property type="entry name" value="YTH"/>
    <property type="match status" value="1"/>
</dbReference>
<dbReference type="PANTHER" id="PTHR12357">
    <property type="entry name" value="YTH YT521-B HOMOLOGY DOMAIN-CONTAINING"/>
    <property type="match status" value="1"/>
</dbReference>
<dbReference type="Gene3D" id="3.10.590.10">
    <property type="entry name" value="ph1033 like domains"/>
    <property type="match status" value="1"/>
</dbReference>
<dbReference type="OrthoDB" id="1708397at2759"/>
<dbReference type="AlphaFoldDB" id="A0A834YTY9"/>
<sequence length="198" mass="22649">MIQYMSSLRPLYFRISFIETCVIFLMHIHLLPSTMEVNLICNIMGSTLGFMNSMYPNYRMYGQYGNPMRSGLDYVSNGYDSRTDRRRWLAVDSKYKPRGRGNGFFGYGNANVDGLNENFFAPIALGHNILSNGSNYEDKDKSNVIPDKEQCHLADFPQNYSEAKLFIIKSYSEDDIHKSIKYSVWASIPNGNKKLDAG</sequence>
<dbReference type="Pfam" id="PF04146">
    <property type="entry name" value="YTH"/>
    <property type="match status" value="1"/>
</dbReference>
<dbReference type="GO" id="GO:1990247">
    <property type="term" value="F:N6-methyladenosine-containing RNA reader activity"/>
    <property type="evidence" value="ECO:0007669"/>
    <property type="project" value="UniProtKB-UniRule"/>
</dbReference>
<proteinExistence type="inferred from homology"/>
<evidence type="ECO:0000259" key="2">
    <source>
        <dbReference type="PROSITE" id="PS50882"/>
    </source>
</evidence>
<comment type="similarity">
    <text evidence="1">Belongs to the YTHDF family.</text>
</comment>